<evidence type="ECO:0000313" key="2">
    <source>
        <dbReference type="Proteomes" id="UP001066276"/>
    </source>
</evidence>
<evidence type="ECO:0000313" key="1">
    <source>
        <dbReference type="EMBL" id="KAJ1120670.1"/>
    </source>
</evidence>
<accession>A0AAV7P0E0</accession>
<name>A0AAV7P0E0_PLEWA</name>
<comment type="caution">
    <text evidence="1">The sequence shown here is derived from an EMBL/GenBank/DDBJ whole genome shotgun (WGS) entry which is preliminary data.</text>
</comment>
<proteinExistence type="predicted"/>
<gene>
    <name evidence="1" type="ORF">NDU88_008832</name>
</gene>
<organism evidence="1 2">
    <name type="scientific">Pleurodeles waltl</name>
    <name type="common">Iberian ribbed newt</name>
    <dbReference type="NCBI Taxonomy" id="8319"/>
    <lineage>
        <taxon>Eukaryota</taxon>
        <taxon>Metazoa</taxon>
        <taxon>Chordata</taxon>
        <taxon>Craniata</taxon>
        <taxon>Vertebrata</taxon>
        <taxon>Euteleostomi</taxon>
        <taxon>Amphibia</taxon>
        <taxon>Batrachia</taxon>
        <taxon>Caudata</taxon>
        <taxon>Salamandroidea</taxon>
        <taxon>Salamandridae</taxon>
        <taxon>Pleurodelinae</taxon>
        <taxon>Pleurodeles</taxon>
    </lineage>
</organism>
<dbReference type="Proteomes" id="UP001066276">
    <property type="component" value="Chromosome 8"/>
</dbReference>
<reference evidence="1" key="1">
    <citation type="journal article" date="2022" name="bioRxiv">
        <title>Sequencing and chromosome-scale assembly of the giantPleurodeles waltlgenome.</title>
        <authorList>
            <person name="Brown T."/>
            <person name="Elewa A."/>
            <person name="Iarovenko S."/>
            <person name="Subramanian E."/>
            <person name="Araus A.J."/>
            <person name="Petzold A."/>
            <person name="Susuki M."/>
            <person name="Suzuki K.-i.T."/>
            <person name="Hayashi T."/>
            <person name="Toyoda A."/>
            <person name="Oliveira C."/>
            <person name="Osipova E."/>
            <person name="Leigh N.D."/>
            <person name="Simon A."/>
            <person name="Yun M.H."/>
        </authorList>
    </citation>
    <scope>NUCLEOTIDE SEQUENCE</scope>
    <source>
        <strain evidence="1">20211129_DDA</strain>
        <tissue evidence="1">Liver</tissue>
    </source>
</reference>
<dbReference type="EMBL" id="JANPWB010000012">
    <property type="protein sequence ID" value="KAJ1120670.1"/>
    <property type="molecule type" value="Genomic_DNA"/>
</dbReference>
<dbReference type="AlphaFoldDB" id="A0AAV7P0E0"/>
<keyword evidence="2" id="KW-1185">Reference proteome</keyword>
<sequence length="186" mass="20729">MFNKTKNNSKFWQLVNELVHGKRRHSNAGIDAASWEAHVLALYSSLPQTEIPRDLPPTIWNTPRPSDFGFRVTTNADPDQFDLIKDIDIEQLIGIIKKLKIAGAAGQNGIPNAIVKGDATYWAYYLALLFNDLHGSKTLPDAWKGSIFHPIYKTSNPASPTNYRLIALIDVEAKLYASCLLLHLSG</sequence>
<evidence type="ECO:0008006" key="3">
    <source>
        <dbReference type="Google" id="ProtNLM"/>
    </source>
</evidence>
<protein>
    <recommendedName>
        <fullName evidence="3">Reverse transcriptase</fullName>
    </recommendedName>
</protein>